<feature type="transmembrane region" description="Helical" evidence="1">
    <location>
        <begin position="130"/>
        <end position="152"/>
    </location>
</feature>
<evidence type="ECO:0000256" key="1">
    <source>
        <dbReference type="SAM" id="Phobius"/>
    </source>
</evidence>
<dbReference type="EMBL" id="MN739896">
    <property type="protein sequence ID" value="QHT76344.1"/>
    <property type="molecule type" value="Genomic_DNA"/>
</dbReference>
<sequence length="166" mass="19280">MIISLICDILLSIVFASIILILFFFIHVVPNEQNILYNNLNYLIDTTFKDLYIKDIINSNVLSNIIKNNKQYLNTNYTKQIDKAILDNNKKIINLAKIVLGSFIVGLLGITCILSYMYNINIKNIIIHNLYLSTSILIIDYIFFEIFVKNYISIDRKSIVKKLLNH</sequence>
<keyword evidence="1" id="KW-0812">Transmembrane</keyword>
<name>A0A6C0H767_9ZZZZ</name>
<feature type="transmembrane region" description="Helical" evidence="1">
    <location>
        <begin position="6"/>
        <end position="29"/>
    </location>
</feature>
<organism evidence="2">
    <name type="scientific">viral metagenome</name>
    <dbReference type="NCBI Taxonomy" id="1070528"/>
    <lineage>
        <taxon>unclassified sequences</taxon>
        <taxon>metagenomes</taxon>
        <taxon>organismal metagenomes</taxon>
    </lineage>
</organism>
<proteinExistence type="predicted"/>
<accession>A0A6C0H767</accession>
<reference evidence="2" key="1">
    <citation type="journal article" date="2020" name="Nature">
        <title>Giant virus diversity and host interactions through global metagenomics.</title>
        <authorList>
            <person name="Schulz F."/>
            <person name="Roux S."/>
            <person name="Paez-Espino D."/>
            <person name="Jungbluth S."/>
            <person name="Walsh D.A."/>
            <person name="Denef V.J."/>
            <person name="McMahon K.D."/>
            <person name="Konstantinidis K.T."/>
            <person name="Eloe-Fadrosh E.A."/>
            <person name="Kyrpides N.C."/>
            <person name="Woyke T."/>
        </authorList>
    </citation>
    <scope>NUCLEOTIDE SEQUENCE</scope>
    <source>
        <strain evidence="2">GVMAG-M-3300023179-82</strain>
    </source>
</reference>
<keyword evidence="1" id="KW-0472">Membrane</keyword>
<feature type="transmembrane region" description="Helical" evidence="1">
    <location>
        <begin position="98"/>
        <end position="118"/>
    </location>
</feature>
<evidence type="ECO:0000313" key="2">
    <source>
        <dbReference type="EMBL" id="QHT76344.1"/>
    </source>
</evidence>
<protein>
    <submittedName>
        <fullName evidence="2">Uncharacterized protein</fullName>
    </submittedName>
</protein>
<keyword evidence="1" id="KW-1133">Transmembrane helix</keyword>
<dbReference type="AlphaFoldDB" id="A0A6C0H767"/>